<protein>
    <submittedName>
        <fullName evidence="2">Uncharacterized protein</fullName>
    </submittedName>
</protein>
<evidence type="ECO:0000256" key="1">
    <source>
        <dbReference type="SAM" id="MobiDB-lite"/>
    </source>
</evidence>
<proteinExistence type="predicted"/>
<geneLocation type="plasmid" evidence="2">
    <name>p80-547</name>
</geneLocation>
<organism evidence="2">
    <name type="scientific">Shigella dysenteriae</name>
    <dbReference type="NCBI Taxonomy" id="622"/>
    <lineage>
        <taxon>Bacteria</taxon>
        <taxon>Pseudomonadati</taxon>
        <taxon>Pseudomonadota</taxon>
        <taxon>Gammaproteobacteria</taxon>
        <taxon>Enterobacterales</taxon>
        <taxon>Enterobacteriaceae</taxon>
        <taxon>Shigella</taxon>
    </lineage>
</organism>
<feature type="region of interest" description="Disordered" evidence="1">
    <location>
        <begin position="1"/>
        <end position="24"/>
    </location>
</feature>
<evidence type="ECO:0000313" key="2">
    <source>
        <dbReference type="EMBL" id="AMQ11494.1"/>
    </source>
</evidence>
<dbReference type="RefSeq" id="WP_110202408.1">
    <property type="nucleotide sequence ID" value="NZ_KT754160.1"/>
</dbReference>
<reference evidence="2" key="1">
    <citation type="journal article" date="2016" name="Nat. Microbiol.">
        <title>Global phylogeography and evolutionary history of Shigella dysenteriae type 1.</title>
        <authorList>
            <person name="Njamkepo E."/>
            <person name="Fawal N."/>
            <person name="Tran-Dien A."/>
            <person name="Hawkey J."/>
            <person name="Strockbine N."/>
            <person name="Jenkins C."/>
            <person name="Talukder K.A."/>
            <person name="Bercion R."/>
            <person name="Kuleshov K."/>
            <person name="Kolinska R."/>
            <person name="Russell J.E."/>
            <person name="Kaftyreva L."/>
            <person name="Accou-Demartin M."/>
            <person name="Karas A."/>
            <person name="Vandenberg O."/>
            <person name="Mather A.E."/>
            <person name="Mason C.J."/>
            <person name="Page A.J."/>
            <person name="Ramamurthy T."/>
            <person name="Bizet C."/>
            <person name="Gamian A."/>
            <person name="Carle I."/>
            <person name="Sow A.G."/>
            <person name="Bouchier C."/>
            <person name="Wester A.L."/>
            <person name="Lejay-Collin M."/>
            <person name="Fonkoua M.C."/>
            <person name="Hello S.L."/>
            <person name="Blaser M.J."/>
            <person name="Jernberg C."/>
            <person name="Ruckly C."/>
            <person name="Merens A."/>
            <person name="Page A.L."/>
            <person name="Aslett M."/>
            <person name="Roggentin P."/>
            <person name="Fruth A."/>
            <person name="Denamur E."/>
            <person name="Venkatesan M."/>
            <person name="Bercovier H."/>
            <person name="Bodhidatta L."/>
            <person name="Chiou C.S."/>
            <person name="Clermont D."/>
            <person name="Colonna B."/>
            <person name="Egorova S."/>
            <person name="Pazhani G.P."/>
            <person name="Ezernitchi A.V."/>
            <person name="Guigon G."/>
            <person name="Harris S.R."/>
            <person name="Izumiya H."/>
            <person name="Korzeniowska-Kowal A."/>
            <person name="Lutynska A."/>
            <person name="Gouali M."/>
            <person name="Grimont F."/>
            <person name="Langendorf C."/>
            <person name="Marejkova M."/>
            <person name="Peterson L.A."/>
            <person name="Perez-Perez G."/>
            <person name="Ngandjio A."/>
            <person name="Podkolzin A."/>
            <person name="Souche E."/>
            <person name="Makarova M."/>
            <person name="Shipulin G.A."/>
            <person name="Ye C."/>
            <person name="Zemlickova H."/>
            <person name="Herpay M."/>
            <person name="Grimont P.A."/>
            <person name="Parkhill J."/>
            <person name="Sansonetti P."/>
            <person name="Holt K.E."/>
            <person name="Brisse S."/>
            <person name="Thomson N.R."/>
            <person name="Weill F.X."/>
        </authorList>
    </citation>
    <scope>NUCLEOTIDE SEQUENCE</scope>
    <source>
        <strain evidence="2">80-547</strain>
        <plasmid evidence="2">p80-547</plasmid>
    </source>
</reference>
<dbReference type="EMBL" id="KT754160">
    <property type="protein sequence ID" value="AMQ11494.1"/>
    <property type="molecule type" value="Genomic_DNA"/>
</dbReference>
<accession>A0A142CLP9</accession>
<sequence length="113" mass="12759">MNKENRGGKRTGAGRPAKEDKRRRVVTSVRLEPWLLSWLKKQGETSTQLIERALIGFYGLTPPTGSDNEGVEECYCSECEKEQRQKVVNITSDHTEFYCPVCGCTNAFSVNQD</sequence>
<dbReference type="AlphaFoldDB" id="A0A142CLP9"/>
<name>A0A142CLP9_SHIDY</name>
<keyword evidence="2" id="KW-0614">Plasmid</keyword>